<name>A0A2P5I316_DIAHE</name>
<sequence length="148" mass="16137">MCALLRKSPSTRVRFGFADSTPVEHTDLRPPLRVPAHEQDEHQHMPAYQFPIPVLKSPKLRRPAHCPHALPSSSEPSTAAQMAGARDAVGVPAAHWAGRPARSSRGNVEVKLTLNARARFLGKLLSRDLLRGYTRGPDYDSGSGSQVS</sequence>
<evidence type="ECO:0000313" key="3">
    <source>
        <dbReference type="Proteomes" id="UP000094444"/>
    </source>
</evidence>
<feature type="compositionally biased region" description="Polar residues" evidence="1">
    <location>
        <begin position="71"/>
        <end position="80"/>
    </location>
</feature>
<keyword evidence="3" id="KW-1185">Reference proteome</keyword>
<reference evidence="2" key="1">
    <citation type="submission" date="2017-09" db="EMBL/GenBank/DDBJ databases">
        <title>Polyketide synthases of a Diaporthe helianthi virulent isolate.</title>
        <authorList>
            <person name="Baroncelli R."/>
        </authorList>
    </citation>
    <scope>NUCLEOTIDE SEQUENCE [LARGE SCALE GENOMIC DNA]</scope>
    <source>
        <strain evidence="2">7/96</strain>
    </source>
</reference>
<feature type="region of interest" description="Disordered" evidence="1">
    <location>
        <begin position="61"/>
        <end position="85"/>
    </location>
</feature>
<dbReference type="InParanoid" id="A0A2P5I316"/>
<dbReference type="Proteomes" id="UP000094444">
    <property type="component" value="Unassembled WGS sequence"/>
</dbReference>
<dbReference type="EMBL" id="MAVT02000324">
    <property type="protein sequence ID" value="POS76867.1"/>
    <property type="molecule type" value="Genomic_DNA"/>
</dbReference>
<comment type="caution">
    <text evidence="2">The sequence shown here is derived from an EMBL/GenBank/DDBJ whole genome shotgun (WGS) entry which is preliminary data.</text>
</comment>
<protein>
    <submittedName>
        <fullName evidence="2">Uncharacterized protein</fullName>
    </submittedName>
</protein>
<dbReference type="AlphaFoldDB" id="A0A2P5I316"/>
<evidence type="ECO:0000256" key="1">
    <source>
        <dbReference type="SAM" id="MobiDB-lite"/>
    </source>
</evidence>
<gene>
    <name evidence="2" type="ORF">DHEL01_v204728</name>
</gene>
<proteinExistence type="predicted"/>
<organism evidence="2 3">
    <name type="scientific">Diaporthe helianthi</name>
    <dbReference type="NCBI Taxonomy" id="158607"/>
    <lineage>
        <taxon>Eukaryota</taxon>
        <taxon>Fungi</taxon>
        <taxon>Dikarya</taxon>
        <taxon>Ascomycota</taxon>
        <taxon>Pezizomycotina</taxon>
        <taxon>Sordariomycetes</taxon>
        <taxon>Sordariomycetidae</taxon>
        <taxon>Diaporthales</taxon>
        <taxon>Diaporthaceae</taxon>
        <taxon>Diaporthe</taxon>
    </lineage>
</organism>
<evidence type="ECO:0000313" key="2">
    <source>
        <dbReference type="EMBL" id="POS76867.1"/>
    </source>
</evidence>
<accession>A0A2P5I316</accession>